<dbReference type="HAMAP" id="MF_01970">
    <property type="entry name" value="Kynureninase"/>
    <property type="match status" value="1"/>
</dbReference>
<organism evidence="12 13">
    <name type="scientific">Cyprinus carpio</name>
    <name type="common">Common carp</name>
    <dbReference type="NCBI Taxonomy" id="7962"/>
    <lineage>
        <taxon>Eukaryota</taxon>
        <taxon>Metazoa</taxon>
        <taxon>Chordata</taxon>
        <taxon>Craniata</taxon>
        <taxon>Vertebrata</taxon>
        <taxon>Euteleostomi</taxon>
        <taxon>Actinopterygii</taxon>
        <taxon>Neopterygii</taxon>
        <taxon>Teleostei</taxon>
        <taxon>Ostariophysi</taxon>
        <taxon>Cypriniformes</taxon>
        <taxon>Cyprinidae</taxon>
        <taxon>Cyprininae</taxon>
        <taxon>Cyprinus</taxon>
    </lineage>
</organism>
<dbReference type="GO" id="GO:0034354">
    <property type="term" value="P:'de novo' NAD+ biosynthetic process from L-tryptophan"/>
    <property type="evidence" value="ECO:0007669"/>
    <property type="project" value="UniProtKB-UniRule"/>
</dbReference>
<dbReference type="PANTHER" id="PTHR14084">
    <property type="entry name" value="KYNURENINASE"/>
    <property type="match status" value="1"/>
</dbReference>
<feature type="binding site" evidence="10">
    <location>
        <position position="236"/>
    </location>
    <ligand>
        <name>pyridoxal 5'-phosphate</name>
        <dbReference type="ChEBI" id="CHEBI:597326"/>
    </ligand>
</feature>
<protein>
    <recommendedName>
        <fullName evidence="10 11">Kynureninase</fullName>
        <ecNumber evidence="10 11">3.7.1.3</ecNumber>
    </recommendedName>
    <alternativeName>
        <fullName evidence="10">L-kynurenine hydrolase</fullName>
    </alternativeName>
</protein>
<evidence type="ECO:0000256" key="8">
    <source>
        <dbReference type="ARBA" id="ARBA00051308"/>
    </source>
</evidence>
<dbReference type="GO" id="GO:0030429">
    <property type="term" value="F:kynureninase activity"/>
    <property type="evidence" value="ECO:0007669"/>
    <property type="project" value="UniProtKB-UniRule"/>
</dbReference>
<evidence type="ECO:0000256" key="5">
    <source>
        <dbReference type="ARBA" id="ARBA00022898"/>
    </source>
</evidence>
<feature type="binding site" evidence="10">
    <location>
        <position position="99"/>
    </location>
    <ligand>
        <name>pyridoxal 5'-phosphate</name>
        <dbReference type="ChEBI" id="CHEBI:597326"/>
    </ligand>
</feature>
<dbReference type="GO" id="GO:0019441">
    <property type="term" value="P:L-tryptophan catabolic process to kynurenine"/>
    <property type="evidence" value="ECO:0007669"/>
    <property type="project" value="TreeGrafter"/>
</dbReference>
<feature type="binding site" evidence="10">
    <location>
        <position position="182"/>
    </location>
    <ligand>
        <name>pyridoxal 5'-phosphate</name>
        <dbReference type="ChEBI" id="CHEBI:597326"/>
    </ligand>
</feature>
<evidence type="ECO:0000256" key="10">
    <source>
        <dbReference type="HAMAP-Rule" id="MF_03017"/>
    </source>
</evidence>
<keyword evidence="3 10" id="KW-0662">Pyridine nucleotide biosynthesis</keyword>
<feature type="modified residue" description="N6-(pyridoxal phosphate)lysine" evidence="10">
    <location>
        <position position="237"/>
    </location>
</feature>
<keyword evidence="4 10" id="KW-0378">Hydrolase</keyword>
<evidence type="ECO:0000256" key="1">
    <source>
        <dbReference type="ARBA" id="ARBA00001933"/>
    </source>
</evidence>
<evidence type="ECO:0000256" key="9">
    <source>
        <dbReference type="ARBA" id="ARBA00054033"/>
    </source>
</evidence>
<dbReference type="NCBIfam" id="TIGR01814">
    <property type="entry name" value="kynureninase"/>
    <property type="match status" value="1"/>
</dbReference>
<evidence type="ECO:0000256" key="4">
    <source>
        <dbReference type="ARBA" id="ARBA00022801"/>
    </source>
</evidence>
<comment type="catalytic activity">
    <reaction evidence="8 10 11">
        <text>L-kynurenine + H2O = anthranilate + L-alanine + H(+)</text>
        <dbReference type="Rhea" id="RHEA:16813"/>
        <dbReference type="ChEBI" id="CHEBI:15377"/>
        <dbReference type="ChEBI" id="CHEBI:15378"/>
        <dbReference type="ChEBI" id="CHEBI:16567"/>
        <dbReference type="ChEBI" id="CHEBI:57959"/>
        <dbReference type="ChEBI" id="CHEBI:57972"/>
        <dbReference type="EC" id="3.7.1.3"/>
    </reaction>
</comment>
<dbReference type="InterPro" id="IPR015421">
    <property type="entry name" value="PyrdxlP-dep_Trfase_major"/>
</dbReference>
<keyword evidence="6 10" id="KW-0007">Acetylation</keyword>
<dbReference type="Gene3D" id="3.90.1150.10">
    <property type="entry name" value="Aspartate Aminotransferase, domain 1"/>
    <property type="match status" value="1"/>
</dbReference>
<dbReference type="Gene3D" id="3.40.640.10">
    <property type="entry name" value="Type I PLP-dependent aspartate aminotransferase-like (Major domain)"/>
    <property type="match status" value="1"/>
</dbReference>
<keyword evidence="5 10" id="KW-0663">Pyridoxal phosphate</keyword>
<feature type="binding site" evidence="10">
    <location>
        <position position="214"/>
    </location>
    <ligand>
        <name>pyridoxal 5'-phosphate</name>
        <dbReference type="ChEBI" id="CHEBI:597326"/>
    </ligand>
</feature>
<dbReference type="PIRSF" id="PIRSF038800">
    <property type="entry name" value="KYNU"/>
    <property type="match status" value="1"/>
</dbReference>
<feature type="binding site" evidence="10">
    <location>
        <position position="211"/>
    </location>
    <ligand>
        <name>pyridoxal 5'-phosphate</name>
        <dbReference type="ChEBI" id="CHEBI:597326"/>
    </ligand>
</feature>
<reference evidence="12" key="2">
    <citation type="submission" date="2025-09" db="UniProtKB">
        <authorList>
            <consortium name="Ensembl"/>
        </authorList>
    </citation>
    <scope>IDENTIFICATION</scope>
</reference>
<feature type="binding site" evidence="10">
    <location>
        <position position="266"/>
    </location>
    <ligand>
        <name>pyridoxal 5'-phosphate</name>
        <dbReference type="ChEBI" id="CHEBI:597326"/>
    </ligand>
</feature>
<comment type="subcellular location">
    <subcellularLocation>
        <location evidence="10 11">Cytoplasm</location>
    </subcellularLocation>
</comment>
<evidence type="ECO:0000313" key="12">
    <source>
        <dbReference type="Ensembl" id="ENSCCRP00010055555.1"/>
    </source>
</evidence>
<evidence type="ECO:0000256" key="6">
    <source>
        <dbReference type="ARBA" id="ARBA00022990"/>
    </source>
</evidence>
<feature type="binding site" evidence="10">
    <location>
        <position position="98"/>
    </location>
    <ligand>
        <name>pyridoxal 5'-phosphate</name>
        <dbReference type="ChEBI" id="CHEBI:597326"/>
    </ligand>
</feature>
<comment type="catalytic activity">
    <reaction evidence="7 11">
        <text>3-hydroxy-L-kynurenine + H2O = 3-hydroxyanthranilate + L-alanine + H(+)</text>
        <dbReference type="Rhea" id="RHEA:25143"/>
        <dbReference type="ChEBI" id="CHEBI:15377"/>
        <dbReference type="ChEBI" id="CHEBI:15378"/>
        <dbReference type="ChEBI" id="CHEBI:36559"/>
        <dbReference type="ChEBI" id="CHEBI:57972"/>
        <dbReference type="ChEBI" id="CHEBI:58125"/>
        <dbReference type="EC" id="3.7.1.3"/>
    </reaction>
</comment>
<evidence type="ECO:0000313" key="13">
    <source>
        <dbReference type="Proteomes" id="UP000694427"/>
    </source>
</evidence>
<gene>
    <name evidence="10" type="primary">KYNU</name>
    <name evidence="12" type="synonym">kynu</name>
</gene>
<dbReference type="GO" id="GO:0005737">
    <property type="term" value="C:cytoplasm"/>
    <property type="evidence" value="ECO:0007669"/>
    <property type="project" value="UniProtKB-SubCell"/>
</dbReference>
<dbReference type="InterPro" id="IPR015424">
    <property type="entry name" value="PyrdxlP-dep_Trfase"/>
</dbReference>
<dbReference type="GO" id="GO:0019805">
    <property type="term" value="P:quinolinate biosynthetic process"/>
    <property type="evidence" value="ECO:0007669"/>
    <property type="project" value="UniProtKB-UniRule"/>
</dbReference>
<comment type="cofactor">
    <cofactor evidence="1 10 11">
        <name>pyridoxal 5'-phosphate</name>
        <dbReference type="ChEBI" id="CHEBI:597326"/>
    </cofactor>
</comment>
<evidence type="ECO:0000256" key="7">
    <source>
        <dbReference type="ARBA" id="ARBA00050219"/>
    </source>
</evidence>
<feature type="binding site" evidence="10">
    <location>
        <begin position="126"/>
        <end position="129"/>
    </location>
    <ligand>
        <name>pyridoxal 5'-phosphate</name>
        <dbReference type="ChEBI" id="CHEBI:597326"/>
    </ligand>
</feature>
<keyword evidence="2 10" id="KW-0963">Cytoplasm</keyword>
<feature type="modified residue" description="N-acetylmethionine" evidence="10">
    <location>
        <position position="2"/>
    </location>
</feature>
<keyword evidence="13" id="KW-1185">Reference proteome</keyword>
<evidence type="ECO:0000256" key="2">
    <source>
        <dbReference type="ARBA" id="ARBA00022490"/>
    </source>
</evidence>
<dbReference type="GO" id="GO:0043420">
    <property type="term" value="P:anthranilate metabolic process"/>
    <property type="evidence" value="ECO:0007669"/>
    <property type="project" value="UniProtKB-UniRule"/>
</dbReference>
<dbReference type="FunFam" id="3.90.1150.10:FF:000203">
    <property type="entry name" value="Kynureninase"/>
    <property type="match status" value="1"/>
</dbReference>
<comment type="pathway">
    <text evidence="10 11">Amino-acid degradation; L-kynurenine degradation; L-alanine and anthranilate from L-kynurenine: step 1/1.</text>
</comment>
<dbReference type="UniPathway" id="UPA00334">
    <property type="reaction ID" value="UER00455"/>
</dbReference>
<evidence type="ECO:0000256" key="3">
    <source>
        <dbReference type="ARBA" id="ARBA00022642"/>
    </source>
</evidence>
<dbReference type="SUPFAM" id="SSF53383">
    <property type="entry name" value="PLP-dependent transferases"/>
    <property type="match status" value="1"/>
</dbReference>
<dbReference type="Proteomes" id="UP000694427">
    <property type="component" value="Unplaced"/>
</dbReference>
<dbReference type="GO" id="GO:0097053">
    <property type="term" value="P:L-kynurenine catabolic process"/>
    <property type="evidence" value="ECO:0007669"/>
    <property type="project" value="UniProtKB-UniRule"/>
</dbReference>
<sequence>MMESVQQTITRVSQELNCSATSLRVAEHLDRHDELRLLRQEFLIPKISDLPPSDLSLVDGSEDCIYFAGNSLGLQPKNAKKYIEEELEKWEVVLMNGLTVNLHLLMLSFYKPSPKRYKILLEDKAFPSDHYAIESQIRLRGLDVTDSMLIIKPRQGEDTIRTEDIVSVIEREGDAIALVMLSGVQYYTGQLFNMEAITSAGHAKGCLVGFDCAHAVGNAELQLHDWNVDFACWCSYKYVNSGAGGLAGAYIHEKHAHSVKPTLMGWWGHNLKTRFLMNNEMELQPGVKGFRLSNQPFLLVCPLQASLEIFNRTSMKDLRRKSVLLTGYLEYLIRHYYTKDPSAPDKPSVHIITPSDPQQRGCQLSLCFSCPIRTVFQELEKRGVACDMREPNVLRVAPVPLYNSFTDVHRFITALGSALSASGAK</sequence>
<dbReference type="Ensembl" id="ENSCCRT00010060873.1">
    <property type="protein sequence ID" value="ENSCCRP00010055555.1"/>
    <property type="gene ID" value="ENSCCRG00010023542.1"/>
</dbReference>
<dbReference type="AlphaFoldDB" id="A0A8C1L410"/>
<reference evidence="12" key="1">
    <citation type="submission" date="2025-08" db="UniProtKB">
        <authorList>
            <consortium name="Ensembl"/>
        </authorList>
    </citation>
    <scope>IDENTIFICATION</scope>
</reference>
<accession>A0A8C1L410</accession>
<dbReference type="Pfam" id="PF22580">
    <property type="entry name" value="KYNU_C"/>
    <property type="match status" value="1"/>
</dbReference>
<name>A0A8C1L410_CYPCA</name>
<dbReference type="FunFam" id="3.40.640.10:FF:000031">
    <property type="entry name" value="Kynureninase"/>
    <property type="match status" value="1"/>
</dbReference>
<feature type="binding site" evidence="10">
    <location>
        <position position="294"/>
    </location>
    <ligand>
        <name>pyridoxal 5'-phosphate</name>
        <dbReference type="ChEBI" id="CHEBI:597326"/>
    </ligand>
</feature>
<dbReference type="EC" id="3.7.1.3" evidence="10 11"/>
<comment type="function">
    <text evidence="9">Catalyzes the cleavage of L-kynurenine (L-Kyn) and L-3-hydroxykynurenine (L-3OHKyn) into anthranilic acid (AA) and 3-hydroxyanthranilic acid (3-OHAA), respectively. Has a preference for the L-3-hydroxy form. Also has cysteine-conjugate-beta-lyase activity.</text>
</comment>
<comment type="pathway">
    <text evidence="10 11">Cofactor biosynthesis; NAD(+) biosynthesis; quinolinate from L-kynurenine: step 2/3.</text>
</comment>
<dbReference type="InterPro" id="IPR010111">
    <property type="entry name" value="Kynureninase"/>
</dbReference>
<dbReference type="UniPathway" id="UPA00253">
    <property type="reaction ID" value="UER00329"/>
</dbReference>
<dbReference type="InterPro" id="IPR015422">
    <property type="entry name" value="PyrdxlP-dep_Trfase_small"/>
</dbReference>
<proteinExistence type="inferred from homology"/>
<comment type="similarity">
    <text evidence="10 11">Belongs to the kynureninase family.</text>
</comment>
<evidence type="ECO:0000256" key="11">
    <source>
        <dbReference type="PIRNR" id="PIRNR038800"/>
    </source>
</evidence>
<dbReference type="GO" id="GO:0030170">
    <property type="term" value="F:pyridoxal phosphate binding"/>
    <property type="evidence" value="ECO:0007669"/>
    <property type="project" value="UniProtKB-UniRule"/>
</dbReference>
<comment type="subunit">
    <text evidence="10 11">Homodimer.</text>
</comment>
<dbReference type="PANTHER" id="PTHR14084:SF0">
    <property type="entry name" value="KYNURENINASE"/>
    <property type="match status" value="1"/>
</dbReference>